<protein>
    <recommendedName>
        <fullName evidence="2">Ribosome-binding factor A</fullName>
    </recommendedName>
</protein>
<dbReference type="GO" id="GO:0005829">
    <property type="term" value="C:cytosol"/>
    <property type="evidence" value="ECO:0007669"/>
    <property type="project" value="TreeGrafter"/>
</dbReference>
<dbReference type="InterPro" id="IPR000238">
    <property type="entry name" value="RbfA"/>
</dbReference>
<keyword evidence="1 2" id="KW-0690">Ribosome biogenesis</keyword>
<dbReference type="InterPro" id="IPR020053">
    <property type="entry name" value="Ribosome-bd_factorA_CS"/>
</dbReference>
<accession>A0A975FHZ2</accession>
<dbReference type="Gene3D" id="3.30.300.20">
    <property type="match status" value="1"/>
</dbReference>
<evidence type="ECO:0000313" key="3">
    <source>
        <dbReference type="EMBL" id="QTX02700.1"/>
    </source>
</evidence>
<dbReference type="Proteomes" id="UP000672038">
    <property type="component" value="Chromosome"/>
</dbReference>
<dbReference type="PANTHER" id="PTHR33515">
    <property type="entry name" value="RIBOSOME-BINDING FACTOR A, CHLOROPLASTIC-RELATED"/>
    <property type="match status" value="1"/>
</dbReference>
<dbReference type="InterPro" id="IPR023799">
    <property type="entry name" value="RbfA_dom_sf"/>
</dbReference>
<proteinExistence type="inferred from homology"/>
<dbReference type="Pfam" id="PF02033">
    <property type="entry name" value="RBFA"/>
    <property type="match status" value="1"/>
</dbReference>
<dbReference type="RefSeq" id="WP_246454228.1">
    <property type="nucleotide sequence ID" value="NZ_CP054393.1"/>
</dbReference>
<evidence type="ECO:0000256" key="1">
    <source>
        <dbReference type="ARBA" id="ARBA00022517"/>
    </source>
</evidence>
<comment type="subcellular location">
    <subcellularLocation>
        <location evidence="2">Cytoplasm</location>
    </subcellularLocation>
</comment>
<keyword evidence="4" id="KW-1185">Reference proteome</keyword>
<dbReference type="AlphaFoldDB" id="A0A975FHZ2"/>
<comment type="subunit">
    <text evidence="2">Monomer. Binds 30S ribosomal subunits, but not 50S ribosomal subunits or 70S ribosomes.</text>
</comment>
<dbReference type="InterPro" id="IPR015946">
    <property type="entry name" value="KH_dom-like_a/b"/>
</dbReference>
<organism evidence="3 4">
    <name type="scientific">Loofah witches'-broom phytoplasma</name>
    <dbReference type="NCBI Taxonomy" id="35773"/>
    <lineage>
        <taxon>Bacteria</taxon>
        <taxon>Bacillati</taxon>
        <taxon>Mycoplasmatota</taxon>
        <taxon>Mollicutes</taxon>
        <taxon>Acholeplasmatales</taxon>
        <taxon>Acholeplasmataceae</taxon>
        <taxon>Candidatus Phytoplasma</taxon>
        <taxon>16SrVIII (Loofah witches'-broom group)</taxon>
    </lineage>
</organism>
<evidence type="ECO:0000256" key="2">
    <source>
        <dbReference type="HAMAP-Rule" id="MF_00003"/>
    </source>
</evidence>
<gene>
    <name evidence="2 3" type="primary">rbfA</name>
    <name evidence="3" type="ORF">LFWB_1300</name>
</gene>
<dbReference type="NCBIfam" id="TIGR00082">
    <property type="entry name" value="rbfA"/>
    <property type="match status" value="1"/>
</dbReference>
<dbReference type="SUPFAM" id="SSF89919">
    <property type="entry name" value="Ribosome-binding factor A, RbfA"/>
    <property type="match status" value="1"/>
</dbReference>
<dbReference type="KEGG" id="pluf:LFWB_1300"/>
<comment type="similarity">
    <text evidence="2">Belongs to the RbfA family.</text>
</comment>
<dbReference type="EMBL" id="CP054393">
    <property type="protein sequence ID" value="QTX02700.1"/>
    <property type="molecule type" value="Genomic_DNA"/>
</dbReference>
<dbReference type="GO" id="GO:0030490">
    <property type="term" value="P:maturation of SSU-rRNA"/>
    <property type="evidence" value="ECO:0007669"/>
    <property type="project" value="UniProtKB-UniRule"/>
</dbReference>
<dbReference type="PROSITE" id="PS01319">
    <property type="entry name" value="RBFA"/>
    <property type="match status" value="1"/>
</dbReference>
<dbReference type="GO" id="GO:0043024">
    <property type="term" value="F:ribosomal small subunit binding"/>
    <property type="evidence" value="ECO:0007669"/>
    <property type="project" value="TreeGrafter"/>
</dbReference>
<comment type="function">
    <text evidence="2">One of several proteins that assist in the late maturation steps of the functional core of the 30S ribosomal subunit. Associates with free 30S ribosomal subunits (but not with 30S subunits that are part of 70S ribosomes or polysomes). Required for efficient processing of 16S rRNA. May interact with the 5'-terminal helix region of 16S rRNA.</text>
</comment>
<reference evidence="3" key="1">
    <citation type="submission" date="2020-06" db="EMBL/GenBank/DDBJ databases">
        <title>Complete genome sequence of Candidatus Phytoplasma luffae NCHU2019.</title>
        <authorList>
            <person name="Cho S.-T."/>
            <person name="Tan C.-M."/>
            <person name="Li J.-R."/>
            <person name="Chien Y.-Y."/>
            <person name="Chiu Y.-C."/>
            <person name="Yang J.-Y."/>
            <person name="Kuo C.-H."/>
        </authorList>
    </citation>
    <scope>NUCLEOTIDE SEQUENCE</scope>
    <source>
        <strain evidence="3">NCHU2019</strain>
    </source>
</reference>
<dbReference type="PANTHER" id="PTHR33515:SF1">
    <property type="entry name" value="RIBOSOME-BINDING FACTOR A, CHLOROPLASTIC-RELATED"/>
    <property type="match status" value="1"/>
</dbReference>
<evidence type="ECO:0000313" key="4">
    <source>
        <dbReference type="Proteomes" id="UP000672038"/>
    </source>
</evidence>
<sequence>MSNINISNKRRASLIHELLVNIINDSIKDEKIGYINLTDVELSNDLSFCKIFFTILNDTQENIELSFKILEENKKEIRLKLASEIQNMKKIPNLIFKYDESLTYGKKIDKLLDNIIK</sequence>
<dbReference type="HAMAP" id="MF_00003">
    <property type="entry name" value="RbfA"/>
    <property type="match status" value="1"/>
</dbReference>
<name>A0A975FHZ2_LOWBP</name>
<keyword evidence="2" id="KW-0963">Cytoplasm</keyword>